<protein>
    <submittedName>
        <fullName evidence="3">Thiopeptide-type bacteriocin biosynthesis protein</fullName>
    </submittedName>
</protein>
<dbReference type="Proteomes" id="UP000830454">
    <property type="component" value="Chromosome"/>
</dbReference>
<dbReference type="InterPro" id="IPR023809">
    <property type="entry name" value="Thiopep_bacteriocin_synth_dom"/>
</dbReference>
<gene>
    <name evidence="3" type="ORF">LXD69_03135</name>
</gene>
<name>A0ABY4HNS7_9FLAO</name>
<evidence type="ECO:0000256" key="1">
    <source>
        <dbReference type="SAM" id="Coils"/>
    </source>
</evidence>
<evidence type="ECO:0000313" key="4">
    <source>
        <dbReference type="Proteomes" id="UP000830454"/>
    </source>
</evidence>
<keyword evidence="1" id="KW-0175">Coiled coil</keyword>
<keyword evidence="4" id="KW-1185">Reference proteome</keyword>
<evidence type="ECO:0000259" key="2">
    <source>
        <dbReference type="Pfam" id="PF14028"/>
    </source>
</evidence>
<feature type="coiled-coil region" evidence="1">
    <location>
        <begin position="167"/>
        <end position="231"/>
    </location>
</feature>
<dbReference type="Pfam" id="PF14028">
    <property type="entry name" value="Lant_dehydr_C"/>
    <property type="match status" value="1"/>
</dbReference>
<reference evidence="3" key="1">
    <citation type="submission" date="2021-12" db="EMBL/GenBank/DDBJ databases">
        <authorList>
            <person name="Cha I.-T."/>
            <person name="Lee K.-E."/>
            <person name="Park S.-J."/>
        </authorList>
    </citation>
    <scope>NUCLEOTIDE SEQUENCE</scope>
    <source>
        <strain evidence="3">YSM-43</strain>
    </source>
</reference>
<proteinExistence type="predicted"/>
<sequence length="286" mass="34418">MKRTFNLGSEWLYYKIYCGVKTANFILQDHLAEKIETLKAKGIIQKWFFIRYHDPESHLRLRFQITNPNNLMVVINAMQEIFNPLQEQNLIWKTQLDTYEREIERYNIIPYAVTESIFQADSEMILNYITLQQQFENPITPLLFSCLAIDSFLSVFNLTAHEKLVFLDHLQSAFKKEFNAYKNLKKEFDKHYRSKEQEINVFLTRKNEAKNKALYNEIDQKKEKIEKCISAINISFNSSLPSFLNSHVHMMLNRQYTSRQREYELLVYDHLFRYYKTCYYKAETKN</sequence>
<dbReference type="NCBIfam" id="TIGR03891">
    <property type="entry name" value="thiopep_ocin"/>
    <property type="match status" value="1"/>
</dbReference>
<dbReference type="RefSeq" id="WP_246917499.1">
    <property type="nucleotide sequence ID" value="NZ_CP090145.1"/>
</dbReference>
<dbReference type="EMBL" id="CP090145">
    <property type="protein sequence ID" value="UOX34513.1"/>
    <property type="molecule type" value="Genomic_DNA"/>
</dbReference>
<feature type="domain" description="Thiopeptide-type bacteriocin biosynthesis" evidence="2">
    <location>
        <begin position="11"/>
        <end position="275"/>
    </location>
</feature>
<evidence type="ECO:0000313" key="3">
    <source>
        <dbReference type="EMBL" id="UOX34513.1"/>
    </source>
</evidence>
<accession>A0ABY4HNS7</accession>
<organism evidence="3 4">
    <name type="scientific">Flavobacterium sediminilitoris</name>
    <dbReference type="NCBI Taxonomy" id="2024526"/>
    <lineage>
        <taxon>Bacteria</taxon>
        <taxon>Pseudomonadati</taxon>
        <taxon>Bacteroidota</taxon>
        <taxon>Flavobacteriia</taxon>
        <taxon>Flavobacteriales</taxon>
        <taxon>Flavobacteriaceae</taxon>
        <taxon>Flavobacterium</taxon>
    </lineage>
</organism>
<reference evidence="3" key="2">
    <citation type="submission" date="2022-04" db="EMBL/GenBank/DDBJ databases">
        <title>Complete Genome Sequence of Flavobacterium sediminilitoris YSM-43, Isolated from a Tidal Sediment.</title>
        <authorList>
            <person name="Lee P.A."/>
        </authorList>
    </citation>
    <scope>NUCLEOTIDE SEQUENCE</scope>
    <source>
        <strain evidence="3">YSM-43</strain>
    </source>
</reference>